<feature type="region of interest" description="Disordered" evidence="2">
    <location>
        <begin position="430"/>
        <end position="449"/>
    </location>
</feature>
<organism evidence="4 5">
    <name type="scientific">Clostridium sardiniense</name>
    <name type="common">Clostridium absonum</name>
    <dbReference type="NCBI Taxonomy" id="29369"/>
    <lineage>
        <taxon>Bacteria</taxon>
        <taxon>Bacillati</taxon>
        <taxon>Bacillota</taxon>
        <taxon>Clostridia</taxon>
        <taxon>Eubacteriales</taxon>
        <taxon>Clostridiaceae</taxon>
        <taxon>Clostridium</taxon>
    </lineage>
</organism>
<dbReference type="Proteomes" id="UP001299068">
    <property type="component" value="Unassembled WGS sequence"/>
</dbReference>
<sequence>MAGDDSVGKITLDLELGGDTEKQIEEISQKIGNQISKSLEGITSKIDFSSLTNSMTEAIKTSLNSIDNTIKSSIQKNKELVLKSIQEMKASALEAIKSIMNNAKKIRVPINFNPVQNINPTSTRTSSPPTTRGPPQPKVNSSVNLESVRAQIENLTNSLEITNRRIEQQQEKLAGLRQTYNSTFNQARKNRIQEQILKTETAINKLTAQSDKTGFKLADLDAEFERLSSAAQRSSNGVNSANNSIKRTASVAKSASRSLKSANNNTRRYRENMNGARSATGMFIDSMFKWGIVFPIVMKGISAVAGYIGNALMTNAQFANSLQQIRSNLIVAFMPIYQAVLPALNALMSALANVTAYIAAFVSALFGKTYQASFGAAKSMNASIASMQNMEKQGKKTSGAVDKIGDSAEKTKKKIKGALAGFDEINKLSLPKDTDKNKKPKTPKDGGGIDPIPMVAPNVDLSPASAAMKKINDMVAKLKGIISKVFQPFKVAWAREGAATIESIKYALHGIWYLIKSIGKSFLEVWTNGTGERILVVILQILQNIFNIIGDIATTFANAWNAGGVGTHIVQTLADAFINVLTLIKHMGDSLRDVWGEVGPGVAKTFMKVLDAISGVLKNTTKNLLYVWDNGGSHLFKGFVRLGAKIFELAGYIYTDFVAPFVMWFDDSIAPVIAKVADVVGTVLDAFSSLIDWLMGEGKPALDSMITTVTLFFAAWETMKLMSFIQQAGGVIGAVGSISKVLKECTLLKLADKLETIQLTAMYAGEFLASIGRGALELAGQAKQFAINIGMKIADKAETLALIGLYAGDFIVALATGTLELIKQAGQFVINTGLKIADTTAQIAMTAATVAWNSVCVIATGVTTALGVAIAFLTSPIGIAIVAIGAIIAIGVALYKNWDVIKVKAQVIWAKIKAIFYAFKVWLQSVFQRDWSKSFGALGNLLNAFLRNVSNIFGGIRRVFGGIIDFIAGVFTGNWSRAWNGVRNIFGGIFDTLGGIAKAPLNAVIGLINMCIDGLNTISFDAPSWIPGVGGKHFGVNIPKMTYLAKGGVVDRPTQAVVGEAGTEAVVPLENNTQGLDLLANKLTERINNILLTSSSLLQQPDLTMLGQNSNMDNKNINDSNYLDKLKEAIIEAIKESKDNKGAGISNSTDSKEFGDIILRINDTDFGKIAISAINKVHRQSGELLLEI</sequence>
<keyword evidence="3" id="KW-1133">Transmembrane helix</keyword>
<dbReference type="EMBL" id="JAIKTU010000011">
    <property type="protein sequence ID" value="MBY0756509.1"/>
    <property type="molecule type" value="Genomic_DNA"/>
</dbReference>
<evidence type="ECO:0000313" key="4">
    <source>
        <dbReference type="EMBL" id="MBY0756509.1"/>
    </source>
</evidence>
<feature type="transmembrane region" description="Helical" evidence="3">
    <location>
        <begin position="329"/>
        <end position="348"/>
    </location>
</feature>
<reference evidence="4 5" key="1">
    <citation type="journal article" date="2021" name="Cell Host Microbe">
        <title>in vivo commensal control of Clostridioides difficile virulence.</title>
        <authorList>
            <person name="Girinathan B.P."/>
            <person name="Dibenedetto N."/>
            <person name="Worley J.N."/>
            <person name="Peltier J."/>
            <person name="Arrieta-Ortiz M.L."/>
            <person name="Rupa Christinal Immanuel S."/>
            <person name="Lavin R."/>
            <person name="Delaney M.L."/>
            <person name="Cummins C."/>
            <person name="Hoffmann M."/>
            <person name="Luo Y."/>
            <person name="Gonzalez-Escalona N."/>
            <person name="Allard M."/>
            <person name="Onderdonk A.B."/>
            <person name="Gerber G.K."/>
            <person name="Sonenshein A.L."/>
            <person name="Baliga N."/>
            <person name="Dupuy B."/>
            <person name="Bry L."/>
        </authorList>
    </citation>
    <scope>NUCLEOTIDE SEQUENCE [LARGE SCALE GENOMIC DNA]</scope>
    <source>
        <strain evidence="4 5">DSM 599</strain>
    </source>
</reference>
<keyword evidence="1" id="KW-0175">Coiled coil</keyword>
<feature type="coiled-coil region" evidence="1">
    <location>
        <begin position="252"/>
        <end position="279"/>
    </location>
</feature>
<keyword evidence="3" id="KW-0472">Membrane</keyword>
<feature type="transmembrane region" description="Helical" evidence="3">
    <location>
        <begin position="287"/>
        <end position="308"/>
    </location>
</feature>
<comment type="caution">
    <text evidence="4">The sequence shown here is derived from an EMBL/GenBank/DDBJ whole genome shotgun (WGS) entry which is preliminary data.</text>
</comment>
<dbReference type="RefSeq" id="WP_221861753.1">
    <property type="nucleotide sequence ID" value="NZ_JAIKTU010000011.1"/>
</dbReference>
<accession>A0ABS7L0B6</accession>
<proteinExistence type="predicted"/>
<gene>
    <name evidence="4" type="ORF">K5V21_13745</name>
</gene>
<name>A0ABS7L0B6_CLOSR</name>
<protein>
    <submittedName>
        <fullName evidence="4">Uncharacterized protein</fullName>
    </submittedName>
</protein>
<feature type="compositionally biased region" description="Low complexity" evidence="2">
    <location>
        <begin position="120"/>
        <end position="130"/>
    </location>
</feature>
<evidence type="ECO:0000256" key="2">
    <source>
        <dbReference type="SAM" id="MobiDB-lite"/>
    </source>
</evidence>
<evidence type="ECO:0000256" key="1">
    <source>
        <dbReference type="SAM" id="Coils"/>
    </source>
</evidence>
<feature type="transmembrane region" description="Helical" evidence="3">
    <location>
        <begin position="850"/>
        <end position="871"/>
    </location>
</feature>
<evidence type="ECO:0000256" key="3">
    <source>
        <dbReference type="SAM" id="Phobius"/>
    </source>
</evidence>
<keyword evidence="5" id="KW-1185">Reference proteome</keyword>
<feature type="region of interest" description="Disordered" evidence="2">
    <location>
        <begin position="113"/>
        <end position="143"/>
    </location>
</feature>
<feature type="transmembrane region" description="Helical" evidence="3">
    <location>
        <begin position="877"/>
        <end position="895"/>
    </location>
</feature>
<feature type="coiled-coil region" evidence="1">
    <location>
        <begin position="145"/>
        <end position="209"/>
    </location>
</feature>
<evidence type="ECO:0000313" key="5">
    <source>
        <dbReference type="Proteomes" id="UP001299068"/>
    </source>
</evidence>
<keyword evidence="3" id="KW-0812">Transmembrane</keyword>